<feature type="region of interest" description="Disordered" evidence="1">
    <location>
        <begin position="186"/>
        <end position="236"/>
    </location>
</feature>
<accession>A0A7J0EGZ6</accession>
<protein>
    <submittedName>
        <fullName evidence="2">Uncharacterized protein</fullName>
    </submittedName>
</protein>
<comment type="caution">
    <text evidence="2">The sequence shown here is derived from an EMBL/GenBank/DDBJ whole genome shotgun (WGS) entry which is preliminary data.</text>
</comment>
<evidence type="ECO:0000313" key="2">
    <source>
        <dbReference type="EMBL" id="GFY85731.1"/>
    </source>
</evidence>
<evidence type="ECO:0000256" key="1">
    <source>
        <dbReference type="SAM" id="MobiDB-lite"/>
    </source>
</evidence>
<name>A0A7J0EGZ6_9ERIC</name>
<dbReference type="PANTHER" id="PTHR37610">
    <property type="entry name" value="CCHC-TYPE DOMAIN-CONTAINING PROTEIN"/>
    <property type="match status" value="1"/>
</dbReference>
<dbReference type="Pfam" id="PF14223">
    <property type="entry name" value="Retrotran_gag_2"/>
    <property type="match status" value="1"/>
</dbReference>
<dbReference type="EMBL" id="BJWL01000004">
    <property type="protein sequence ID" value="GFY85731.1"/>
    <property type="molecule type" value="Genomic_DNA"/>
</dbReference>
<keyword evidence="3" id="KW-1185">Reference proteome</keyword>
<dbReference type="PANTHER" id="PTHR37610:SF45">
    <property type="entry name" value="RETROTRANSPOSON GAG DOMAIN-CONTAINING PROTEIN"/>
    <property type="match status" value="1"/>
</dbReference>
<feature type="compositionally biased region" description="Polar residues" evidence="1">
    <location>
        <begin position="191"/>
        <end position="213"/>
    </location>
</feature>
<reference evidence="2 3" key="1">
    <citation type="submission" date="2019-07" db="EMBL/GenBank/DDBJ databases">
        <title>De Novo Assembly of kiwifruit Actinidia rufa.</title>
        <authorList>
            <person name="Sugita-Konishi S."/>
            <person name="Sato K."/>
            <person name="Mori E."/>
            <person name="Abe Y."/>
            <person name="Kisaki G."/>
            <person name="Hamano K."/>
            <person name="Suezawa K."/>
            <person name="Otani M."/>
            <person name="Fukuda T."/>
            <person name="Manabe T."/>
            <person name="Gomi K."/>
            <person name="Tabuchi M."/>
            <person name="Akimitsu K."/>
            <person name="Kataoka I."/>
        </authorList>
    </citation>
    <scope>NUCLEOTIDE SEQUENCE [LARGE SCALE GENOMIC DNA]</scope>
    <source>
        <strain evidence="3">cv. Fuchu</strain>
    </source>
</reference>
<dbReference type="OrthoDB" id="1909691at2759"/>
<evidence type="ECO:0000313" key="3">
    <source>
        <dbReference type="Proteomes" id="UP000585474"/>
    </source>
</evidence>
<organism evidence="2 3">
    <name type="scientific">Actinidia rufa</name>
    <dbReference type="NCBI Taxonomy" id="165716"/>
    <lineage>
        <taxon>Eukaryota</taxon>
        <taxon>Viridiplantae</taxon>
        <taxon>Streptophyta</taxon>
        <taxon>Embryophyta</taxon>
        <taxon>Tracheophyta</taxon>
        <taxon>Spermatophyta</taxon>
        <taxon>Magnoliopsida</taxon>
        <taxon>eudicotyledons</taxon>
        <taxon>Gunneridae</taxon>
        <taxon>Pentapetalae</taxon>
        <taxon>asterids</taxon>
        <taxon>Ericales</taxon>
        <taxon>Actinidiaceae</taxon>
        <taxon>Actinidia</taxon>
    </lineage>
</organism>
<gene>
    <name evidence="2" type="ORF">Acr_04g0004690</name>
</gene>
<proteinExistence type="predicted"/>
<sequence length="408" mass="46167">MEMHIAEKEKLTFIRGDSQPPTEKDDGYEKWYADNQMVKRWLLMSISPEIMKQYIRLPTAQNIWKALSKAFYNGADELQVFTLQGFLCQTEWHNTLYYGELTEFFCELDHPDKVMMESKTNVASYQKSVQQQRVHIFLVGLDGEFEQIHGEILRKDPIPELKECNAMVRREYVRCAMMYGEHENSEASAMVTRNQSNQSWPLQHQQDRTSSCDPQKRNSKKTSTATGVETKTEDDDAGKVSALAAAAPQVDYSSIAMCLSRVHCLSKGHELHGEYLEKVQTLYYDVHISKERELSKQDVGNFDMSGIDLDASCDEYDGKLSNQVAGNLDTSGTDLDANGDEYPKTKVLALPLSESIASQATDMPNQSLAKIVPDLVCEPSKNSYHLVTLEVSLTPHMNLNSLLKVNIP</sequence>
<dbReference type="Proteomes" id="UP000585474">
    <property type="component" value="Unassembled WGS sequence"/>
</dbReference>
<dbReference type="AlphaFoldDB" id="A0A7J0EGZ6"/>